<proteinExistence type="predicted"/>
<sequence length="78" mass="8443">MAAAAAENRGGSRRPLPTSLDPGTDLMDSYVAHLFATLTPHSADTSHEEPVGRNRINFDVTQTLGASIKEIKHDWAID</sequence>
<evidence type="ECO:0000313" key="2">
    <source>
        <dbReference type="EMBL" id="PIN96835.1"/>
    </source>
</evidence>
<evidence type="ECO:0000256" key="1">
    <source>
        <dbReference type="SAM" id="MobiDB-lite"/>
    </source>
</evidence>
<dbReference type="AlphaFoldDB" id="A0A2G9P0G2"/>
<keyword evidence="3" id="KW-1185">Reference proteome</keyword>
<dbReference type="OrthoDB" id="291007at2759"/>
<dbReference type="Proteomes" id="UP000228934">
    <property type="component" value="Unassembled WGS sequence"/>
</dbReference>
<accession>A0A2G9P0G2</accession>
<reference evidence="3" key="1">
    <citation type="journal article" date="2017" name="Nat. Commun.">
        <title>The North American bullfrog draft genome provides insight into hormonal regulation of long noncoding RNA.</title>
        <authorList>
            <person name="Hammond S.A."/>
            <person name="Warren R.L."/>
            <person name="Vandervalk B.P."/>
            <person name="Kucuk E."/>
            <person name="Khan H."/>
            <person name="Gibb E.A."/>
            <person name="Pandoh P."/>
            <person name="Kirk H."/>
            <person name="Zhao Y."/>
            <person name="Jones M."/>
            <person name="Mungall A.J."/>
            <person name="Coope R."/>
            <person name="Pleasance S."/>
            <person name="Moore R.A."/>
            <person name="Holt R.A."/>
            <person name="Round J.M."/>
            <person name="Ohora S."/>
            <person name="Walle B.V."/>
            <person name="Veldhoen N."/>
            <person name="Helbing C.C."/>
            <person name="Birol I."/>
        </authorList>
    </citation>
    <scope>NUCLEOTIDE SEQUENCE [LARGE SCALE GENOMIC DNA]</scope>
</reference>
<organism evidence="2 3">
    <name type="scientific">Aquarana catesbeiana</name>
    <name type="common">American bullfrog</name>
    <name type="synonym">Rana catesbeiana</name>
    <dbReference type="NCBI Taxonomy" id="8400"/>
    <lineage>
        <taxon>Eukaryota</taxon>
        <taxon>Metazoa</taxon>
        <taxon>Chordata</taxon>
        <taxon>Craniata</taxon>
        <taxon>Vertebrata</taxon>
        <taxon>Euteleostomi</taxon>
        <taxon>Amphibia</taxon>
        <taxon>Batrachia</taxon>
        <taxon>Anura</taxon>
        <taxon>Neobatrachia</taxon>
        <taxon>Ranoidea</taxon>
        <taxon>Ranidae</taxon>
        <taxon>Aquarana</taxon>
    </lineage>
</organism>
<dbReference type="EMBL" id="KV923867">
    <property type="protein sequence ID" value="PIN96835.1"/>
    <property type="molecule type" value="Genomic_DNA"/>
</dbReference>
<evidence type="ECO:0000313" key="3">
    <source>
        <dbReference type="Proteomes" id="UP000228934"/>
    </source>
</evidence>
<name>A0A2G9P0G2_AQUCT</name>
<protein>
    <submittedName>
        <fullName evidence="2">Uncharacterized protein</fullName>
    </submittedName>
</protein>
<feature type="region of interest" description="Disordered" evidence="1">
    <location>
        <begin position="1"/>
        <end position="23"/>
    </location>
</feature>
<gene>
    <name evidence="2" type="ORF">AB205_0127690</name>
</gene>